<protein>
    <recommendedName>
        <fullName evidence="4">Signal peptidase I</fullName>
    </recommendedName>
</protein>
<organism evidence="2 3">
    <name type="scientific">Shuttleworthella satelles DSM 14600</name>
    <dbReference type="NCBI Taxonomy" id="626523"/>
    <lineage>
        <taxon>Bacteria</taxon>
        <taxon>Bacillati</taxon>
        <taxon>Bacillota</taxon>
        <taxon>Clostridia</taxon>
        <taxon>Lachnospirales</taxon>
        <taxon>Lachnospiraceae</taxon>
        <taxon>Shuttleworthella</taxon>
    </lineage>
</organism>
<sequence length="143" mass="15798">MYNYAYSAYDTGMAAALIALAAAYWFVGLILYVITVMAMWKIFTKAGIAGWKSIVPLLNTYELFKIAMGNGWLFLLLFVPIVNIVMGIMLWVKLARAFGHGAGFAVGLIFLNTIFILILGFESSSYQGPLADQKEVGSFEQTM</sequence>
<proteinExistence type="predicted"/>
<evidence type="ECO:0000313" key="3">
    <source>
        <dbReference type="Proteomes" id="UP000003494"/>
    </source>
</evidence>
<comment type="caution">
    <text evidence="2">The sequence shown here is derived from an EMBL/GenBank/DDBJ whole genome shotgun (WGS) entry which is preliminary data.</text>
</comment>
<dbReference type="eggNOG" id="COG0681">
    <property type="taxonomic scope" value="Bacteria"/>
</dbReference>
<feature type="transmembrane region" description="Helical" evidence="1">
    <location>
        <begin position="98"/>
        <end position="121"/>
    </location>
</feature>
<feature type="transmembrane region" description="Helical" evidence="1">
    <location>
        <begin position="12"/>
        <end position="35"/>
    </location>
</feature>
<feature type="transmembrane region" description="Helical" evidence="1">
    <location>
        <begin position="72"/>
        <end position="92"/>
    </location>
</feature>
<evidence type="ECO:0000313" key="2">
    <source>
        <dbReference type="EMBL" id="EEP28847.1"/>
    </source>
</evidence>
<dbReference type="Proteomes" id="UP000003494">
    <property type="component" value="Unassembled WGS sequence"/>
</dbReference>
<name>C4G832_9FIRM</name>
<dbReference type="InterPro" id="IPR043739">
    <property type="entry name" value="DUF5684"/>
</dbReference>
<keyword evidence="1" id="KW-0472">Membrane</keyword>
<dbReference type="Pfam" id="PF18936">
    <property type="entry name" value="DUF5684"/>
    <property type="match status" value="1"/>
</dbReference>
<keyword evidence="1" id="KW-1133">Transmembrane helix</keyword>
<evidence type="ECO:0008006" key="4">
    <source>
        <dbReference type="Google" id="ProtNLM"/>
    </source>
</evidence>
<dbReference type="RefSeq" id="WP_006905235.1">
    <property type="nucleotide sequence ID" value="NZ_GG665866.1"/>
</dbReference>
<dbReference type="EMBL" id="ACIP02000001">
    <property type="protein sequence ID" value="EEP28847.1"/>
    <property type="molecule type" value="Genomic_DNA"/>
</dbReference>
<gene>
    <name evidence="2" type="ORF">GCWU000342_00196</name>
</gene>
<evidence type="ECO:0000256" key="1">
    <source>
        <dbReference type="SAM" id="Phobius"/>
    </source>
</evidence>
<reference evidence="2" key="1">
    <citation type="submission" date="2009-04" db="EMBL/GenBank/DDBJ databases">
        <authorList>
            <person name="Weinstock G."/>
            <person name="Sodergren E."/>
            <person name="Clifton S."/>
            <person name="Fulton L."/>
            <person name="Fulton B."/>
            <person name="Courtney L."/>
            <person name="Fronick C."/>
            <person name="Harrison M."/>
            <person name="Strong C."/>
            <person name="Farmer C."/>
            <person name="Delahaunty K."/>
            <person name="Markovic C."/>
            <person name="Hall O."/>
            <person name="Minx P."/>
            <person name="Tomlinson C."/>
            <person name="Mitreva M."/>
            <person name="Nelson J."/>
            <person name="Hou S."/>
            <person name="Wollam A."/>
            <person name="Pepin K.H."/>
            <person name="Johnson M."/>
            <person name="Bhonagiri V."/>
            <person name="Nash W.E."/>
            <person name="Warren W."/>
            <person name="Chinwalla A."/>
            <person name="Mardis E.R."/>
            <person name="Wilson R.K."/>
        </authorList>
    </citation>
    <scope>NUCLEOTIDE SEQUENCE [LARGE SCALE GENOMIC DNA]</scope>
    <source>
        <strain evidence="2">DSM 14600</strain>
    </source>
</reference>
<accession>C4G832</accession>
<dbReference type="HOGENOM" id="CLU_139141_1_0_9"/>
<keyword evidence="3" id="KW-1185">Reference proteome</keyword>
<dbReference type="STRING" id="626523.GCWU000342_00196"/>
<keyword evidence="1" id="KW-0812">Transmembrane</keyword>
<dbReference type="AlphaFoldDB" id="C4G832"/>